<accession>A0A1E8QAD0</accession>
<keyword evidence="2" id="KW-0378">Hydrolase</keyword>
<dbReference type="InterPro" id="IPR014001">
    <property type="entry name" value="Helicase_ATP-bd"/>
</dbReference>
<feature type="domain" description="Helicase ATP-binding" evidence="5">
    <location>
        <begin position="105"/>
        <end position="277"/>
    </location>
</feature>
<dbReference type="AlphaFoldDB" id="A0A1E8QAD0"/>
<gene>
    <name evidence="7" type="ORF">BEL07_01120</name>
</gene>
<dbReference type="Pfam" id="PF00271">
    <property type="entry name" value="Helicase_C"/>
    <property type="match status" value="1"/>
</dbReference>
<name>A0A1E8QAD0_9MYCO</name>
<evidence type="ECO:0000256" key="4">
    <source>
        <dbReference type="ARBA" id="ARBA00022840"/>
    </source>
</evidence>
<evidence type="ECO:0000256" key="3">
    <source>
        <dbReference type="ARBA" id="ARBA00022806"/>
    </source>
</evidence>
<dbReference type="Pfam" id="PF04851">
    <property type="entry name" value="ResIII"/>
    <property type="match status" value="1"/>
</dbReference>
<dbReference type="GO" id="GO:0016787">
    <property type="term" value="F:hydrolase activity"/>
    <property type="evidence" value="ECO:0007669"/>
    <property type="project" value="UniProtKB-KW"/>
</dbReference>
<dbReference type="InterPro" id="IPR027417">
    <property type="entry name" value="P-loop_NTPase"/>
</dbReference>
<protein>
    <submittedName>
        <fullName evidence="7">Helicase</fullName>
    </submittedName>
</protein>
<dbReference type="InterPro" id="IPR038718">
    <property type="entry name" value="SNF2-like_sf"/>
</dbReference>
<keyword evidence="4" id="KW-0067">ATP-binding</keyword>
<dbReference type="GO" id="GO:0004386">
    <property type="term" value="F:helicase activity"/>
    <property type="evidence" value="ECO:0007669"/>
    <property type="project" value="UniProtKB-KW"/>
</dbReference>
<dbReference type="Gene3D" id="3.40.50.300">
    <property type="entry name" value="P-loop containing nucleotide triphosphate hydrolases"/>
    <property type="match status" value="1"/>
</dbReference>
<evidence type="ECO:0000313" key="7">
    <source>
        <dbReference type="EMBL" id="OFJ55537.1"/>
    </source>
</evidence>
<dbReference type="SUPFAM" id="SSF52540">
    <property type="entry name" value="P-loop containing nucleoside triphosphate hydrolases"/>
    <property type="match status" value="2"/>
</dbReference>
<dbReference type="PROSITE" id="PS51194">
    <property type="entry name" value="HELICASE_CTER"/>
    <property type="match status" value="1"/>
</dbReference>
<dbReference type="SMART" id="SM00490">
    <property type="entry name" value="HELICc"/>
    <property type="match status" value="1"/>
</dbReference>
<dbReference type="CDD" id="cd18011">
    <property type="entry name" value="DEXDc_RapA"/>
    <property type="match status" value="1"/>
</dbReference>
<sequence length="767" mass="86963">MQISGIIPGTPVEIIAVIPSGQDAKQIIYRTPDGSIQERVFYRSDSIGLDVYHPSGRPFDADPQEFRLAAEAQRIRLAGRSDPMLAVSTSDVEPLPHQIRAVYGELLPRTPLRFLLADDPGAGKTIMAGLYIKELILREDVKRCLIVAPGSLVEQWQDELRLKFGMDFEILAPGSSEVVLGANVFDSKRLLIARMDQLARNGHLVARLDEAEFDLVVIDEAHRMSAQWFNGELKESKRFQLGRVLSERARHFLLMTATPHNGKEEDFQTFLSLLDEDRFAGRGPRHAQADTAEGFMRRMVKEDLLTFEGKKLFPERHATTVDFALSPSEMHLYDRVSEYVREGMNLADRLEGKRKLTLGFALTVLQRRLASSPAAIFQSLRRRADRLQQTRDDILAGRMARASVDTLIGDVGDEIDPDDYDAEELESMEETVLDGASAARTAAELETEVADLRDLARIAEGVLLSQQDSKWVQLRAVLESEILAKGDDTRHKLIVFTEHRDTLDYLEGRIASLVGRPDAVVVIHGGVNRQDRRRVTEEFTHNPATKILVATDAAGEGLNLQAAHLMVNYDLPWNPNRIEQRFGRIHRIGQTDVCELWNMVARDTREGEVFRRLLDKVQEQRAAYGGKVFDVLGTSMGNVKLADLLRDAIRYGEQDDVRLRMQETIDAGVVDGLKELMTDALAHDMLPQHDLEKLREEMEDARARRLQPHFIRDAFTEAFRQLGGRIEPRENDRFEITHVPPRVRESTRNPIARRYHRVTFDLAKLDR</sequence>
<dbReference type="Proteomes" id="UP000178953">
    <property type="component" value="Unassembled WGS sequence"/>
</dbReference>
<dbReference type="PANTHER" id="PTHR45766:SF6">
    <property type="entry name" value="SWI_SNF-RELATED MATRIX-ASSOCIATED ACTIN-DEPENDENT REGULATOR OF CHROMATIN SUBFAMILY A-LIKE PROTEIN 1"/>
    <property type="match status" value="1"/>
</dbReference>
<dbReference type="PROSITE" id="PS51192">
    <property type="entry name" value="HELICASE_ATP_BIND_1"/>
    <property type="match status" value="1"/>
</dbReference>
<dbReference type="PANTHER" id="PTHR45766">
    <property type="entry name" value="DNA ANNEALING HELICASE AND ENDONUCLEASE ZRANB3 FAMILY MEMBER"/>
    <property type="match status" value="1"/>
</dbReference>
<evidence type="ECO:0000259" key="5">
    <source>
        <dbReference type="PROSITE" id="PS51192"/>
    </source>
</evidence>
<dbReference type="InterPro" id="IPR057342">
    <property type="entry name" value="DEXDc_RapA"/>
</dbReference>
<feature type="domain" description="Helicase C-terminal" evidence="6">
    <location>
        <begin position="477"/>
        <end position="625"/>
    </location>
</feature>
<dbReference type="Gene3D" id="3.40.50.10810">
    <property type="entry name" value="Tandem AAA-ATPase domain"/>
    <property type="match status" value="1"/>
</dbReference>
<keyword evidence="8" id="KW-1185">Reference proteome</keyword>
<organism evidence="7 8">
    <name type="scientific">Mycolicibacterium grossiae</name>
    <dbReference type="NCBI Taxonomy" id="1552759"/>
    <lineage>
        <taxon>Bacteria</taxon>
        <taxon>Bacillati</taxon>
        <taxon>Actinomycetota</taxon>
        <taxon>Actinomycetes</taxon>
        <taxon>Mycobacteriales</taxon>
        <taxon>Mycobacteriaceae</taxon>
        <taxon>Mycolicibacterium</taxon>
    </lineage>
</organism>
<evidence type="ECO:0000313" key="8">
    <source>
        <dbReference type="Proteomes" id="UP000178953"/>
    </source>
</evidence>
<evidence type="ECO:0000256" key="1">
    <source>
        <dbReference type="ARBA" id="ARBA00022741"/>
    </source>
</evidence>
<dbReference type="GO" id="GO:0003677">
    <property type="term" value="F:DNA binding"/>
    <property type="evidence" value="ECO:0007669"/>
    <property type="project" value="InterPro"/>
</dbReference>
<reference evidence="7 8" key="1">
    <citation type="submission" date="2016-09" db="EMBL/GenBank/DDBJ databases">
        <title>genome sequence of Mycobacterium sp. 739 SCH.</title>
        <authorList>
            <person name="Greninger A.L."/>
            <person name="Qin X."/>
            <person name="Jerome K."/>
            <person name="Vora S."/>
            <person name="Quinn K."/>
        </authorList>
    </citation>
    <scope>NUCLEOTIDE SEQUENCE [LARGE SCALE GENOMIC DNA]</scope>
    <source>
        <strain evidence="7 8">SCH</strain>
    </source>
</reference>
<evidence type="ECO:0000256" key="2">
    <source>
        <dbReference type="ARBA" id="ARBA00022801"/>
    </source>
</evidence>
<keyword evidence="1" id="KW-0547">Nucleotide-binding</keyword>
<dbReference type="InterPro" id="IPR001650">
    <property type="entry name" value="Helicase_C-like"/>
</dbReference>
<dbReference type="CDD" id="cd18793">
    <property type="entry name" value="SF2_C_SNF"/>
    <property type="match status" value="1"/>
</dbReference>
<dbReference type="SMART" id="SM00487">
    <property type="entry name" value="DEXDc"/>
    <property type="match status" value="1"/>
</dbReference>
<dbReference type="EMBL" id="MCHX01000002">
    <property type="protein sequence ID" value="OFJ55537.1"/>
    <property type="molecule type" value="Genomic_DNA"/>
</dbReference>
<comment type="caution">
    <text evidence="7">The sequence shown here is derived from an EMBL/GenBank/DDBJ whole genome shotgun (WGS) entry which is preliminary data.</text>
</comment>
<dbReference type="InterPro" id="IPR049730">
    <property type="entry name" value="SNF2/RAD54-like_C"/>
</dbReference>
<proteinExistence type="predicted"/>
<dbReference type="InterPro" id="IPR006935">
    <property type="entry name" value="Helicase/UvrB_N"/>
</dbReference>
<dbReference type="GO" id="GO:0005524">
    <property type="term" value="F:ATP binding"/>
    <property type="evidence" value="ECO:0007669"/>
    <property type="project" value="InterPro"/>
</dbReference>
<keyword evidence="3 7" id="KW-0347">Helicase</keyword>
<evidence type="ECO:0000259" key="6">
    <source>
        <dbReference type="PROSITE" id="PS51194"/>
    </source>
</evidence>